<feature type="transmembrane region" description="Helical" evidence="8">
    <location>
        <begin position="47"/>
        <end position="68"/>
    </location>
</feature>
<feature type="transmembrane region" description="Helical" evidence="8">
    <location>
        <begin position="173"/>
        <end position="190"/>
    </location>
</feature>
<dbReference type="EMBL" id="JAQQBR010001831">
    <property type="protein sequence ID" value="KAK0168839.1"/>
    <property type="molecule type" value="Genomic_DNA"/>
</dbReference>
<evidence type="ECO:0000313" key="9">
    <source>
        <dbReference type="EMBL" id="KAK0168839.1"/>
    </source>
</evidence>
<feature type="transmembrane region" description="Helical" evidence="8">
    <location>
        <begin position="118"/>
        <end position="134"/>
    </location>
</feature>
<dbReference type="AlphaFoldDB" id="A0AA39FFY0"/>
<dbReference type="NCBIfam" id="TIGR01065">
    <property type="entry name" value="hlyIII"/>
    <property type="match status" value="1"/>
</dbReference>
<keyword evidence="7" id="KW-0862">Zinc</keyword>
<comment type="similarity">
    <text evidence="2">Belongs to the ADIPOR family.</text>
</comment>
<evidence type="ECO:0008006" key="11">
    <source>
        <dbReference type="Google" id="ProtNLM"/>
    </source>
</evidence>
<feature type="transmembrane region" description="Helical" evidence="8">
    <location>
        <begin position="225"/>
        <end position="242"/>
    </location>
</feature>
<reference evidence="9" key="2">
    <citation type="submission" date="2023-03" db="EMBL/GenBank/DDBJ databases">
        <authorList>
            <person name="Inwood S.N."/>
            <person name="Skelly J.G."/>
            <person name="Guhlin J."/>
            <person name="Harrop T.W.R."/>
            <person name="Goldson S.G."/>
            <person name="Dearden P.K."/>
        </authorList>
    </citation>
    <scope>NUCLEOTIDE SEQUENCE</scope>
    <source>
        <strain evidence="9">Lincoln</strain>
        <tissue evidence="9">Whole body</tissue>
    </source>
</reference>
<name>A0AA39FFY0_MICHY</name>
<comment type="caution">
    <text evidence="9">The sequence shown here is derived from an EMBL/GenBank/DDBJ whole genome shotgun (WGS) entry which is preliminary data.</text>
</comment>
<dbReference type="GO" id="GO:0005886">
    <property type="term" value="C:plasma membrane"/>
    <property type="evidence" value="ECO:0007669"/>
    <property type="project" value="UniProtKB-SubCell"/>
</dbReference>
<gene>
    <name evidence="9" type="ORF">PV327_002605</name>
</gene>
<accession>A0AA39FFY0</accession>
<dbReference type="Pfam" id="PF03006">
    <property type="entry name" value="HlyIII"/>
    <property type="match status" value="1"/>
</dbReference>
<comment type="subcellular location">
    <subcellularLocation>
        <location evidence="1">Cell membrane</location>
        <topology evidence="1">Multi-pass membrane protein</topology>
    </subcellularLocation>
</comment>
<sequence>MDGQCLHQIIAAPFKNLYRLHRFRDIKWMNPRACCNEAYTPTDIEHFANIITHGIWIIPALFGAIEIIQRSTTWAHLISAWVYGGALILSFMVSTSYHCFHYRNNKQLKDLLHRCDRAMIYVFIAATYFPWLMVEDFPDNDIIPTMRYLIWILAMLGILYQQIFHERFKMLETFFYLLMGVGPSIAVISVNKFDNIRELKTGGFIYIAGIIFFKSDGRIPFAHAIWHIFVSVAAGFHYYAILNHLYPPLRDGESISLLNNLLKPHTEL</sequence>
<feature type="binding site" evidence="7">
    <location>
        <position position="98"/>
    </location>
    <ligand>
        <name>Zn(2+)</name>
        <dbReference type="ChEBI" id="CHEBI:29105"/>
    </ligand>
</feature>
<keyword evidence="5 8" id="KW-1133">Transmembrane helix</keyword>
<dbReference type="PANTHER" id="PTHR20855:SF3">
    <property type="entry name" value="LD03007P"/>
    <property type="match status" value="1"/>
</dbReference>
<dbReference type="Proteomes" id="UP001168972">
    <property type="component" value="Unassembled WGS sequence"/>
</dbReference>
<evidence type="ECO:0000256" key="2">
    <source>
        <dbReference type="ARBA" id="ARBA00007018"/>
    </source>
</evidence>
<protein>
    <recommendedName>
        <fullName evidence="11">Monocyte to macrophage differentiation factor 2</fullName>
    </recommendedName>
</protein>
<evidence type="ECO:0000256" key="5">
    <source>
        <dbReference type="ARBA" id="ARBA00022989"/>
    </source>
</evidence>
<keyword evidence="7" id="KW-0479">Metal-binding</keyword>
<dbReference type="InterPro" id="IPR005744">
    <property type="entry name" value="Hy-lIII"/>
</dbReference>
<evidence type="ECO:0000256" key="7">
    <source>
        <dbReference type="PIRSR" id="PIRSR604254-1"/>
    </source>
</evidence>
<proteinExistence type="inferred from homology"/>
<evidence type="ECO:0000256" key="8">
    <source>
        <dbReference type="SAM" id="Phobius"/>
    </source>
</evidence>
<feature type="transmembrane region" description="Helical" evidence="8">
    <location>
        <begin position="146"/>
        <end position="164"/>
    </location>
</feature>
<evidence type="ECO:0000313" key="10">
    <source>
        <dbReference type="Proteomes" id="UP001168972"/>
    </source>
</evidence>
<evidence type="ECO:0000256" key="6">
    <source>
        <dbReference type="ARBA" id="ARBA00023136"/>
    </source>
</evidence>
<feature type="binding site" evidence="7">
    <location>
        <position position="223"/>
    </location>
    <ligand>
        <name>Zn(2+)</name>
        <dbReference type="ChEBI" id="CHEBI:29105"/>
    </ligand>
</feature>
<keyword evidence="10" id="KW-1185">Reference proteome</keyword>
<reference evidence="9" key="1">
    <citation type="journal article" date="2023" name="bioRxiv">
        <title>Scaffold-level genome assemblies of two parasitoid biocontrol wasps reveal the parthenogenesis mechanism and an associated novel virus.</title>
        <authorList>
            <person name="Inwood S."/>
            <person name="Skelly J."/>
            <person name="Guhlin J."/>
            <person name="Harrop T."/>
            <person name="Goldson S."/>
            <person name="Dearden P."/>
        </authorList>
    </citation>
    <scope>NUCLEOTIDE SEQUENCE</scope>
    <source>
        <strain evidence="9">Lincoln</strain>
        <tissue evidence="9">Whole body</tissue>
    </source>
</reference>
<dbReference type="GO" id="GO:0140911">
    <property type="term" value="F:pore-forming activity"/>
    <property type="evidence" value="ECO:0007669"/>
    <property type="project" value="InterPro"/>
</dbReference>
<organism evidence="9 10">
    <name type="scientific">Microctonus hyperodae</name>
    <name type="common">Parasitoid wasp</name>
    <dbReference type="NCBI Taxonomy" id="165561"/>
    <lineage>
        <taxon>Eukaryota</taxon>
        <taxon>Metazoa</taxon>
        <taxon>Ecdysozoa</taxon>
        <taxon>Arthropoda</taxon>
        <taxon>Hexapoda</taxon>
        <taxon>Insecta</taxon>
        <taxon>Pterygota</taxon>
        <taxon>Neoptera</taxon>
        <taxon>Endopterygota</taxon>
        <taxon>Hymenoptera</taxon>
        <taxon>Apocrita</taxon>
        <taxon>Ichneumonoidea</taxon>
        <taxon>Braconidae</taxon>
        <taxon>Euphorinae</taxon>
        <taxon>Microctonus</taxon>
    </lineage>
</organism>
<dbReference type="InterPro" id="IPR004254">
    <property type="entry name" value="AdipoR/HlyIII-related"/>
</dbReference>
<evidence type="ECO:0000256" key="3">
    <source>
        <dbReference type="ARBA" id="ARBA00022475"/>
    </source>
</evidence>
<feature type="binding site" evidence="7">
    <location>
        <position position="227"/>
    </location>
    <ligand>
        <name>Zn(2+)</name>
        <dbReference type="ChEBI" id="CHEBI:29105"/>
    </ligand>
</feature>
<keyword evidence="4 8" id="KW-0812">Transmembrane</keyword>
<feature type="transmembrane region" description="Helical" evidence="8">
    <location>
        <begin position="74"/>
        <end position="97"/>
    </location>
</feature>
<evidence type="ECO:0000256" key="1">
    <source>
        <dbReference type="ARBA" id="ARBA00004651"/>
    </source>
</evidence>
<evidence type="ECO:0000256" key="4">
    <source>
        <dbReference type="ARBA" id="ARBA00022692"/>
    </source>
</evidence>
<keyword evidence="3" id="KW-1003">Cell membrane</keyword>
<dbReference type="GO" id="GO:0046872">
    <property type="term" value="F:metal ion binding"/>
    <property type="evidence" value="ECO:0007669"/>
    <property type="project" value="UniProtKB-KW"/>
</dbReference>
<keyword evidence="6 8" id="KW-0472">Membrane</keyword>
<dbReference type="PANTHER" id="PTHR20855">
    <property type="entry name" value="ADIPOR/PROGESTIN RECEPTOR-RELATED"/>
    <property type="match status" value="1"/>
</dbReference>